<comment type="caution">
    <text evidence="2">The sequence shown here is derived from an EMBL/GenBank/DDBJ whole genome shotgun (WGS) entry which is preliminary data.</text>
</comment>
<protein>
    <recommendedName>
        <fullName evidence="4">Lipoprotein</fullName>
    </recommendedName>
</protein>
<dbReference type="OrthoDB" id="5522116at2"/>
<dbReference type="AlphaFoldDB" id="A0A3P1XM50"/>
<evidence type="ECO:0008006" key="4">
    <source>
        <dbReference type="Google" id="ProtNLM"/>
    </source>
</evidence>
<dbReference type="EMBL" id="RQYS01000034">
    <property type="protein sequence ID" value="RRD59864.1"/>
    <property type="molecule type" value="Genomic_DNA"/>
</dbReference>
<organism evidence="2 3">
    <name type="scientific">Tannerella forsythia</name>
    <name type="common">Bacteroides forsythus</name>
    <dbReference type="NCBI Taxonomy" id="28112"/>
    <lineage>
        <taxon>Bacteria</taxon>
        <taxon>Pseudomonadati</taxon>
        <taxon>Bacteroidota</taxon>
        <taxon>Bacteroidia</taxon>
        <taxon>Bacteroidales</taxon>
        <taxon>Tannerellaceae</taxon>
        <taxon>Tannerella</taxon>
    </lineage>
</organism>
<reference evidence="2 3" key="1">
    <citation type="submission" date="2018-11" db="EMBL/GenBank/DDBJ databases">
        <title>Genomes From Bacteria Associated with the Canine Oral Cavity: a Test Case for Automated Genome-Based Taxonomic Assignment.</title>
        <authorList>
            <person name="Coil D.A."/>
            <person name="Jospin G."/>
            <person name="Darling A.E."/>
            <person name="Wallis C."/>
            <person name="Davis I.J."/>
            <person name="Harris S."/>
            <person name="Eisen J.A."/>
            <person name="Holcombe L.J."/>
            <person name="O'Flynn C."/>
        </authorList>
    </citation>
    <scope>NUCLEOTIDE SEQUENCE [LARGE SCALE GENOMIC DNA]</scope>
    <source>
        <strain evidence="2 3">OH2617_COT-023</strain>
    </source>
</reference>
<dbReference type="PROSITE" id="PS51257">
    <property type="entry name" value="PROKAR_LIPOPROTEIN"/>
    <property type="match status" value="1"/>
</dbReference>
<dbReference type="Proteomes" id="UP000278609">
    <property type="component" value="Unassembled WGS sequence"/>
</dbReference>
<name>A0A3P1XM50_TANFO</name>
<evidence type="ECO:0000256" key="1">
    <source>
        <dbReference type="SAM" id="SignalP"/>
    </source>
</evidence>
<keyword evidence="1" id="KW-0732">Signal</keyword>
<evidence type="ECO:0000313" key="2">
    <source>
        <dbReference type="EMBL" id="RRD59864.1"/>
    </source>
</evidence>
<evidence type="ECO:0000313" key="3">
    <source>
        <dbReference type="Proteomes" id="UP000278609"/>
    </source>
</evidence>
<sequence length="161" mass="19122">MKRTYYLIITILSFMALSFACEKEKDIELSDSDYLIFGHFYGMCQGERCIEIFKLEKAKLFKDLQKKYPSSQDFYVGEYVELSQEKFEAAKDLVDYFPKDLLKEKERRIGEPDASDGGGLYIEYCIGGIRKFWILDKMKMRVPNKYHVFIDEVNEKIKRLR</sequence>
<accession>A0A3P1XM50</accession>
<feature type="signal peptide" evidence="1">
    <location>
        <begin position="1"/>
        <end position="20"/>
    </location>
</feature>
<proteinExistence type="predicted"/>
<feature type="chain" id="PRO_5017986601" description="Lipoprotein" evidence="1">
    <location>
        <begin position="21"/>
        <end position="161"/>
    </location>
</feature>
<gene>
    <name evidence="2" type="ORF">EII40_08600</name>
</gene>
<dbReference type="RefSeq" id="WP_124751855.1">
    <property type="nucleotide sequence ID" value="NZ_RQYS01000034.1"/>
</dbReference>